<keyword evidence="1" id="KW-0472">Membrane</keyword>
<evidence type="ECO:0000313" key="6">
    <source>
        <dbReference type="EMBL" id="MBU5591141.1"/>
    </source>
</evidence>
<dbReference type="InterPro" id="IPR000014">
    <property type="entry name" value="PAS"/>
</dbReference>
<dbReference type="PROSITE" id="PS50887">
    <property type="entry name" value="GGDEF"/>
    <property type="match status" value="1"/>
</dbReference>
<evidence type="ECO:0000259" key="5">
    <source>
        <dbReference type="PROSITE" id="PS50887"/>
    </source>
</evidence>
<dbReference type="InterPro" id="IPR000160">
    <property type="entry name" value="GGDEF_dom"/>
</dbReference>
<keyword evidence="7" id="KW-1185">Reference proteome</keyword>
<dbReference type="SMART" id="SM00086">
    <property type="entry name" value="PAC"/>
    <property type="match status" value="1"/>
</dbReference>
<gene>
    <name evidence="6" type="ORF">KQI89_05135</name>
</gene>
<reference evidence="6 7" key="1">
    <citation type="submission" date="2021-06" db="EMBL/GenBank/DDBJ databases">
        <authorList>
            <person name="Sun Q."/>
            <person name="Li D."/>
        </authorList>
    </citation>
    <scope>NUCLEOTIDE SEQUENCE [LARGE SCALE GENOMIC DNA]</scope>
    <source>
        <strain evidence="6 7">MSJ-4</strain>
    </source>
</reference>
<dbReference type="Pfam" id="PF13426">
    <property type="entry name" value="PAS_9"/>
    <property type="match status" value="1"/>
</dbReference>
<accession>A0ABS6EY39</accession>
<keyword evidence="1" id="KW-0812">Transmembrane</keyword>
<feature type="domain" description="EAL" evidence="4">
    <location>
        <begin position="373"/>
        <end position="625"/>
    </location>
</feature>
<dbReference type="PROSITE" id="PS50112">
    <property type="entry name" value="PAS"/>
    <property type="match status" value="1"/>
</dbReference>
<dbReference type="Pfam" id="PF00990">
    <property type="entry name" value="GGDEF"/>
    <property type="match status" value="1"/>
</dbReference>
<dbReference type="Pfam" id="PF00563">
    <property type="entry name" value="EAL"/>
    <property type="match status" value="1"/>
</dbReference>
<evidence type="ECO:0000313" key="7">
    <source>
        <dbReference type="Proteomes" id="UP000736583"/>
    </source>
</evidence>
<sequence length="625" mass="72864">MKDINYIFNESKSKSKNKIYKKFLKLYTPTLSLVFVILVMMITIECNRVMHIIYFAILIIINLIICFYMFKRKEDNYKLQIASDIFENSREAILVTDGKQNIIVVNKAFQRITGYSIEDVIGKKPSYFKSGIHGKEFYKKMWNDINEKGMWTGEIYDRRKSGELYPKFLTISLINNKEDNSVNYVGIFEDVTEIKKKETYIEQLKRFDEVTGLANYFQLINMLEDMSREEEGILICINIANYSDLNAICSSESLNSIMVSISKEIIAVFKYAYVTARTDKDEFILVIKNRLDLDQLISYINKLIDKLKEPIHIENEEIFISFSMGITEIKKENEEAIEDFIQNGRIAMEFAKSQGNYNYKFYSNHLKDRYLYEVKIENNLRRAIENNEFHIKYQPQVDIYNEKVVGAEALLRWENQELGTVTPDRFISVAEKTGLIKEIGEWVIDSVCKFIKEDMVSIKSKVPISINISPVQFKSQDIHKIVKGYVDRYNIPANMLEIEITEGVIIENREEINDKLIKLKEMGINIALDDFGTGYSSLSYLRKMEIDKIKIDREFIKDYPKGDDGAISKIIVNLSKELGTKVIAEGVETVEQLEFMKEINCALIQGYYYSPPLEKKEFIKFIAKH</sequence>
<organism evidence="6 7">
    <name type="scientific">Clostridium simiarum</name>
    <dbReference type="NCBI Taxonomy" id="2841506"/>
    <lineage>
        <taxon>Bacteria</taxon>
        <taxon>Bacillati</taxon>
        <taxon>Bacillota</taxon>
        <taxon>Clostridia</taxon>
        <taxon>Eubacteriales</taxon>
        <taxon>Clostridiaceae</taxon>
        <taxon>Clostridium</taxon>
    </lineage>
</organism>
<dbReference type="PROSITE" id="PS50883">
    <property type="entry name" value="EAL"/>
    <property type="match status" value="1"/>
</dbReference>
<dbReference type="EMBL" id="JAHLQL010000001">
    <property type="protein sequence ID" value="MBU5591141.1"/>
    <property type="molecule type" value="Genomic_DNA"/>
</dbReference>
<dbReference type="SMART" id="SM00091">
    <property type="entry name" value="PAS"/>
    <property type="match status" value="1"/>
</dbReference>
<dbReference type="PANTHER" id="PTHR44757:SF2">
    <property type="entry name" value="BIOFILM ARCHITECTURE MAINTENANCE PROTEIN MBAA"/>
    <property type="match status" value="1"/>
</dbReference>
<feature type="domain" description="PAC" evidence="3">
    <location>
        <begin position="151"/>
        <end position="203"/>
    </location>
</feature>
<evidence type="ECO:0000259" key="4">
    <source>
        <dbReference type="PROSITE" id="PS50883"/>
    </source>
</evidence>
<feature type="domain" description="PAS" evidence="2">
    <location>
        <begin position="78"/>
        <end position="123"/>
    </location>
</feature>
<dbReference type="InterPro" id="IPR001610">
    <property type="entry name" value="PAC"/>
</dbReference>
<feature type="transmembrane region" description="Helical" evidence="1">
    <location>
        <begin position="50"/>
        <end position="70"/>
    </location>
</feature>
<name>A0ABS6EY39_9CLOT</name>
<dbReference type="RefSeq" id="WP_216456163.1">
    <property type="nucleotide sequence ID" value="NZ_JAHLQL010000001.1"/>
</dbReference>
<feature type="domain" description="GGDEF" evidence="5">
    <location>
        <begin position="230"/>
        <end position="364"/>
    </location>
</feature>
<dbReference type="InterPro" id="IPR052155">
    <property type="entry name" value="Biofilm_reg_signaling"/>
</dbReference>
<dbReference type="PROSITE" id="PS50113">
    <property type="entry name" value="PAC"/>
    <property type="match status" value="1"/>
</dbReference>
<protein>
    <submittedName>
        <fullName evidence="6">EAL domain-containing protein</fullName>
    </submittedName>
</protein>
<dbReference type="SMART" id="SM00052">
    <property type="entry name" value="EAL"/>
    <property type="match status" value="1"/>
</dbReference>
<evidence type="ECO:0000259" key="3">
    <source>
        <dbReference type="PROSITE" id="PS50113"/>
    </source>
</evidence>
<dbReference type="CDD" id="cd01948">
    <property type="entry name" value="EAL"/>
    <property type="match status" value="1"/>
</dbReference>
<dbReference type="Proteomes" id="UP000736583">
    <property type="component" value="Unassembled WGS sequence"/>
</dbReference>
<dbReference type="NCBIfam" id="TIGR00229">
    <property type="entry name" value="sensory_box"/>
    <property type="match status" value="1"/>
</dbReference>
<evidence type="ECO:0000259" key="2">
    <source>
        <dbReference type="PROSITE" id="PS50112"/>
    </source>
</evidence>
<evidence type="ECO:0000256" key="1">
    <source>
        <dbReference type="SAM" id="Phobius"/>
    </source>
</evidence>
<comment type="caution">
    <text evidence="6">The sequence shown here is derived from an EMBL/GenBank/DDBJ whole genome shotgun (WGS) entry which is preliminary data.</text>
</comment>
<dbReference type="InterPro" id="IPR001633">
    <property type="entry name" value="EAL_dom"/>
</dbReference>
<dbReference type="SMART" id="SM00267">
    <property type="entry name" value="GGDEF"/>
    <property type="match status" value="1"/>
</dbReference>
<keyword evidence="1" id="KW-1133">Transmembrane helix</keyword>
<dbReference type="InterPro" id="IPR000700">
    <property type="entry name" value="PAS-assoc_C"/>
</dbReference>
<dbReference type="CDD" id="cd00130">
    <property type="entry name" value="PAS"/>
    <property type="match status" value="1"/>
</dbReference>
<dbReference type="PANTHER" id="PTHR44757">
    <property type="entry name" value="DIGUANYLATE CYCLASE DGCP"/>
    <property type="match status" value="1"/>
</dbReference>
<feature type="transmembrane region" description="Helical" evidence="1">
    <location>
        <begin position="23"/>
        <end position="44"/>
    </location>
</feature>
<proteinExistence type="predicted"/>